<keyword evidence="9" id="KW-0808">Transferase</keyword>
<evidence type="ECO:0000256" key="8">
    <source>
        <dbReference type="ARBA" id="ARBA00022516"/>
    </source>
</evidence>
<dbReference type="Pfam" id="PF09139">
    <property type="entry name" value="Tam41_Mmp37"/>
    <property type="match status" value="1"/>
</dbReference>
<keyword evidence="8" id="KW-0444">Lipid biosynthesis</keyword>
<evidence type="ECO:0000256" key="9">
    <source>
        <dbReference type="ARBA" id="ARBA00022679"/>
    </source>
</evidence>
<evidence type="ECO:0000256" key="12">
    <source>
        <dbReference type="ARBA" id="ARBA00022842"/>
    </source>
</evidence>
<evidence type="ECO:0000256" key="7">
    <source>
        <dbReference type="ARBA" id="ARBA00018337"/>
    </source>
</evidence>
<evidence type="ECO:0000256" key="14">
    <source>
        <dbReference type="ARBA" id="ARBA00023128"/>
    </source>
</evidence>
<keyword evidence="12" id="KW-0460">Magnesium</keyword>
<evidence type="ECO:0000256" key="18">
    <source>
        <dbReference type="ARBA" id="ARBA00029893"/>
    </source>
</evidence>
<evidence type="ECO:0000256" key="4">
    <source>
        <dbReference type="ARBA" id="ARBA00005189"/>
    </source>
</evidence>
<dbReference type="Proteomes" id="UP001648503">
    <property type="component" value="Unassembled WGS sequence"/>
</dbReference>
<evidence type="ECO:0000256" key="3">
    <source>
        <dbReference type="ARBA" id="ARBA00005119"/>
    </source>
</evidence>
<dbReference type="EMBL" id="JAFCIX010000339">
    <property type="protein sequence ID" value="KAH6594127.1"/>
    <property type="molecule type" value="Genomic_DNA"/>
</dbReference>
<evidence type="ECO:0000313" key="20">
    <source>
        <dbReference type="Proteomes" id="UP001648503"/>
    </source>
</evidence>
<keyword evidence="17" id="KW-1208">Phospholipid metabolism</keyword>
<sequence length="422" mass="47551">MSLLLLNRHAIRGSITKAACIRAAAILSSPVILGFTTIHVHCPRYLHIESGPPFVESHTYPKKSTSIESRLENIVRSFRAPVRFALAYGSGVYRQQGYDESAIPASPSVIYSNSTTVHAKSAKTAKPMVDFIFGVTHSEHWHSLNIKQNPHHYSSIAALGTGTISKIQDSFGAGLFYNTDIEIEGARIKYGVVRLDRLIHDLKEWDNLYIAGRMQKPVMILRDDAQVRLASQTNLLNAVRVSLLMLPPQFTEEDLFLKIASLSYRGDFRMQFGENPYKVYNIVYAQMDAFREKYKPIIEEIPNVYYQPDGTLQQEESIKMCGTMIRQLPKNLFDRIRNYHLWYLSKRGRILIDRSEPQFSQSIAESPELALYVDKALGDLIAMPAFTQSIKGLLTAGVSRSLRYAGDKVGKMLSAKKPSGTQ</sequence>
<gene>
    <name evidence="19" type="ORF">BASA50_006824</name>
</gene>
<keyword evidence="14" id="KW-0496">Mitochondrion</keyword>
<organism evidence="19 20">
    <name type="scientific">Batrachochytrium salamandrivorans</name>
    <dbReference type="NCBI Taxonomy" id="1357716"/>
    <lineage>
        <taxon>Eukaryota</taxon>
        <taxon>Fungi</taxon>
        <taxon>Fungi incertae sedis</taxon>
        <taxon>Chytridiomycota</taxon>
        <taxon>Chytridiomycota incertae sedis</taxon>
        <taxon>Chytridiomycetes</taxon>
        <taxon>Rhizophydiales</taxon>
        <taxon>Rhizophydiales incertae sedis</taxon>
        <taxon>Batrachochytrium</taxon>
    </lineage>
</organism>
<evidence type="ECO:0000256" key="16">
    <source>
        <dbReference type="ARBA" id="ARBA00023209"/>
    </source>
</evidence>
<dbReference type="InterPro" id="IPR015222">
    <property type="entry name" value="Tam41"/>
</dbReference>
<keyword evidence="20" id="KW-1185">Reference proteome</keyword>
<accession>A0ABQ8F8M4</accession>
<evidence type="ECO:0000256" key="10">
    <source>
        <dbReference type="ARBA" id="ARBA00022695"/>
    </source>
</evidence>
<name>A0ABQ8F8M4_9FUNG</name>
<dbReference type="PANTHER" id="PTHR13619:SF0">
    <property type="entry name" value="PHOSPHATIDATE CYTIDYLYLTRANSFERASE, MITOCHONDRIAL"/>
    <property type="match status" value="1"/>
</dbReference>
<evidence type="ECO:0000256" key="2">
    <source>
        <dbReference type="ARBA" id="ARBA00004443"/>
    </source>
</evidence>
<dbReference type="PANTHER" id="PTHR13619">
    <property type="entry name" value="PHOSPHATIDATE CYTIDYLYLTRANSFERASE, MITOCHONDRIAL"/>
    <property type="match status" value="1"/>
</dbReference>
<evidence type="ECO:0000256" key="1">
    <source>
        <dbReference type="ARBA" id="ARBA00001946"/>
    </source>
</evidence>
<keyword evidence="16" id="KW-0594">Phospholipid biosynthesis</keyword>
<evidence type="ECO:0000256" key="17">
    <source>
        <dbReference type="ARBA" id="ARBA00023264"/>
    </source>
</evidence>
<keyword evidence="13" id="KW-0443">Lipid metabolism</keyword>
<comment type="pathway">
    <text evidence="4">Lipid metabolism.</text>
</comment>
<comment type="similarity">
    <text evidence="5">Belongs to the TAM41 family.</text>
</comment>
<evidence type="ECO:0000256" key="15">
    <source>
        <dbReference type="ARBA" id="ARBA00023136"/>
    </source>
</evidence>
<dbReference type="EC" id="2.7.7.41" evidence="6"/>
<comment type="pathway">
    <text evidence="3">Phospholipid metabolism; CDP-diacylglycerol biosynthesis; CDP-diacylglycerol from sn-glycerol 3-phosphate: step 3/3.</text>
</comment>
<keyword evidence="11" id="KW-0999">Mitochondrion inner membrane</keyword>
<keyword evidence="10" id="KW-0548">Nucleotidyltransferase</keyword>
<dbReference type="PIRSF" id="PIRSF028840">
    <property type="entry name" value="Mmp37"/>
    <property type="match status" value="1"/>
</dbReference>
<evidence type="ECO:0000256" key="11">
    <source>
        <dbReference type="ARBA" id="ARBA00022792"/>
    </source>
</evidence>
<evidence type="ECO:0000256" key="6">
    <source>
        <dbReference type="ARBA" id="ARBA00012487"/>
    </source>
</evidence>
<reference evidence="19 20" key="1">
    <citation type="submission" date="2021-02" db="EMBL/GenBank/DDBJ databases">
        <title>Variation within the Batrachochytrium salamandrivorans European outbreak.</title>
        <authorList>
            <person name="Kelly M."/>
            <person name="Pasmans F."/>
            <person name="Shea T.P."/>
            <person name="Munoz J.F."/>
            <person name="Carranza S."/>
            <person name="Cuomo C.A."/>
            <person name="Martel A."/>
        </authorList>
    </citation>
    <scope>NUCLEOTIDE SEQUENCE [LARGE SCALE GENOMIC DNA]</scope>
    <source>
        <strain evidence="19 20">AMFP18/2</strain>
    </source>
</reference>
<comment type="cofactor">
    <cofactor evidence="1">
        <name>Mg(2+)</name>
        <dbReference type="ChEBI" id="CHEBI:18420"/>
    </cofactor>
</comment>
<evidence type="ECO:0000256" key="5">
    <source>
        <dbReference type="ARBA" id="ARBA00005458"/>
    </source>
</evidence>
<comment type="caution">
    <text evidence="19">The sequence shown here is derived from an EMBL/GenBank/DDBJ whole genome shotgun (WGS) entry which is preliminary data.</text>
</comment>
<keyword evidence="15" id="KW-0472">Membrane</keyword>
<protein>
    <recommendedName>
        <fullName evidence="7">Phosphatidate cytidylyltransferase, mitochondrial</fullName>
        <ecNumber evidence="6">2.7.7.41</ecNumber>
    </recommendedName>
    <alternativeName>
        <fullName evidence="18">CDP-diacylglycerol synthase</fullName>
    </alternativeName>
</protein>
<evidence type="ECO:0000313" key="19">
    <source>
        <dbReference type="EMBL" id="KAH6594127.1"/>
    </source>
</evidence>
<comment type="subcellular location">
    <subcellularLocation>
        <location evidence="2">Mitochondrion inner membrane</location>
        <topology evidence="2">Peripheral membrane protein</topology>
        <orientation evidence="2">Matrix side</orientation>
    </subcellularLocation>
</comment>
<proteinExistence type="inferred from homology"/>
<evidence type="ECO:0000256" key="13">
    <source>
        <dbReference type="ARBA" id="ARBA00023098"/>
    </source>
</evidence>